<keyword evidence="3" id="KW-0233">DNA recombination</keyword>
<dbReference type="PANTHER" id="PTHR30349">
    <property type="entry name" value="PHAGE INTEGRASE-RELATED"/>
    <property type="match status" value="1"/>
</dbReference>
<accession>A0ABN0MMU8</accession>
<dbReference type="InterPro" id="IPR035386">
    <property type="entry name" value="Arm-DNA-bind_5"/>
</dbReference>
<dbReference type="Proteomes" id="UP000005402">
    <property type="component" value="Unassembled WGS sequence"/>
</dbReference>
<proteinExistence type="inferred from homology"/>
<gene>
    <name evidence="5" type="ORF">HMPREF9712_03693</name>
</gene>
<evidence type="ECO:0000313" key="6">
    <source>
        <dbReference type="Proteomes" id="UP000005402"/>
    </source>
</evidence>
<dbReference type="Pfam" id="PF13102">
    <property type="entry name" value="Phage_int_SAM_5"/>
    <property type="match status" value="1"/>
</dbReference>
<dbReference type="InterPro" id="IPR013762">
    <property type="entry name" value="Integrase-like_cat_sf"/>
</dbReference>
<keyword evidence="6" id="KW-1185">Reference proteome</keyword>
<organism evidence="5 6">
    <name type="scientific">Myroides odoratimimus CCUG 10230</name>
    <dbReference type="NCBI Taxonomy" id="883150"/>
    <lineage>
        <taxon>Bacteria</taxon>
        <taxon>Pseudomonadati</taxon>
        <taxon>Bacteroidota</taxon>
        <taxon>Flavobacteriia</taxon>
        <taxon>Flavobacteriales</taxon>
        <taxon>Flavobacteriaceae</taxon>
        <taxon>Myroides</taxon>
    </lineage>
</organism>
<dbReference type="InterPro" id="IPR050090">
    <property type="entry name" value="Tyrosine_recombinase_XerCD"/>
</dbReference>
<evidence type="ECO:0000313" key="5">
    <source>
        <dbReference type="EMBL" id="EPC08599.1"/>
    </source>
</evidence>
<dbReference type="PANTHER" id="PTHR30349:SF64">
    <property type="entry name" value="PROPHAGE INTEGRASE INTD-RELATED"/>
    <property type="match status" value="1"/>
</dbReference>
<dbReference type="InterPro" id="IPR011010">
    <property type="entry name" value="DNA_brk_join_enz"/>
</dbReference>
<evidence type="ECO:0000259" key="4">
    <source>
        <dbReference type="PROSITE" id="PS51898"/>
    </source>
</evidence>
<dbReference type="Pfam" id="PF00589">
    <property type="entry name" value="Phage_integrase"/>
    <property type="match status" value="1"/>
</dbReference>
<feature type="domain" description="Tyr recombinase" evidence="4">
    <location>
        <begin position="223"/>
        <end position="416"/>
    </location>
</feature>
<sequence length="419" mass="48947">MYVCCTLKLFMMKTSLKIVLKKTKLSDGTYPINLRVTINRRSKFYKTPYSTAPKFWNAKVGEFTSKFPNFLQANRILSTLKQDASKVLDLMIEQEKEFTLEVFDSLLRPEKVEIVKFVAFFQNRIEQFKEAGQVSSASSYNDSLKALKRFKPGVIKYEFTQIDYSFLVAFEADLRSRGCTNGGIGIYMRNIRAIYNSAIKSKIASLENYPFRDYVISKLKSTKIKKALTKEELQLLLDYDFSENTEGAKVLYTYLFSFFCRGMNFTDIAELKWDDINSNRFSYIRNKTGVAINVKIPENKDLDTILNYFRIYRPFDTDYIFSILDKDLSLYTKEELRARKSSVRDYYNKQLNIIAKECGIKTKITFYTARHTFATLSLKKGVNLYMLKQAFGHQSIKTTEAYVEDFNREELDQAFENLF</sequence>
<comment type="caution">
    <text evidence="5">The sequence shown here is derived from an EMBL/GenBank/DDBJ whole genome shotgun (WGS) entry which is preliminary data.</text>
</comment>
<keyword evidence="2" id="KW-0238">DNA-binding</keyword>
<evidence type="ECO:0000256" key="1">
    <source>
        <dbReference type="ARBA" id="ARBA00008857"/>
    </source>
</evidence>
<dbReference type="PROSITE" id="PS51898">
    <property type="entry name" value="TYR_RECOMBINASE"/>
    <property type="match status" value="1"/>
</dbReference>
<dbReference type="CDD" id="cd01185">
    <property type="entry name" value="INTN1_C_like"/>
    <property type="match status" value="1"/>
</dbReference>
<reference evidence="5" key="1">
    <citation type="submission" date="2012-07" db="EMBL/GenBank/DDBJ databases">
        <title>The Genome Sequence of Myroides odoratimimus CCUG 10230.</title>
        <authorList>
            <consortium name="The Broad Institute Genome Sequencing Platform"/>
            <person name="Earl A."/>
            <person name="Ward D."/>
            <person name="Feldgarden M."/>
            <person name="Gevers D."/>
            <person name="Huys G."/>
            <person name="Walker B."/>
            <person name="Young S.K."/>
            <person name="Zeng Q."/>
            <person name="Gargeya S."/>
            <person name="Fitzgerald M."/>
            <person name="Haas B."/>
            <person name="Abouelleil A."/>
            <person name="Alvarado L."/>
            <person name="Arachchi H.M."/>
            <person name="Berlin A.M."/>
            <person name="Chapman S.B."/>
            <person name="Goldberg J."/>
            <person name="Griggs A."/>
            <person name="Gujja S."/>
            <person name="Hansen M."/>
            <person name="Howarth C."/>
            <person name="Imamovic A."/>
            <person name="Larimer J."/>
            <person name="McCowen C."/>
            <person name="Montmayeur A."/>
            <person name="Murphy C."/>
            <person name="Neiman D."/>
            <person name="Pearson M."/>
            <person name="Priest M."/>
            <person name="Roberts A."/>
            <person name="Saif S."/>
            <person name="Shea T."/>
            <person name="Sisk P."/>
            <person name="Sykes S."/>
            <person name="Wortman J."/>
            <person name="Nusbaum C."/>
            <person name="Birren B."/>
        </authorList>
    </citation>
    <scope>NUCLEOTIDE SEQUENCE [LARGE SCALE GENOMIC DNA]</scope>
    <source>
        <strain evidence="5">CCUG 10230</strain>
    </source>
</reference>
<dbReference type="Gene3D" id="1.10.150.130">
    <property type="match status" value="1"/>
</dbReference>
<name>A0ABN0MMU8_9FLAO</name>
<dbReference type="InterPro" id="IPR025269">
    <property type="entry name" value="SAM-like_dom"/>
</dbReference>
<dbReference type="EMBL" id="AGEC02000035">
    <property type="protein sequence ID" value="EPC08599.1"/>
    <property type="molecule type" value="Genomic_DNA"/>
</dbReference>
<dbReference type="SUPFAM" id="SSF56349">
    <property type="entry name" value="DNA breaking-rejoining enzymes"/>
    <property type="match status" value="1"/>
</dbReference>
<dbReference type="InterPro" id="IPR002104">
    <property type="entry name" value="Integrase_catalytic"/>
</dbReference>
<dbReference type="InterPro" id="IPR010998">
    <property type="entry name" value="Integrase_recombinase_N"/>
</dbReference>
<dbReference type="Pfam" id="PF17293">
    <property type="entry name" value="Arm-DNA-bind_5"/>
    <property type="match status" value="1"/>
</dbReference>
<evidence type="ECO:0000256" key="2">
    <source>
        <dbReference type="ARBA" id="ARBA00023125"/>
    </source>
</evidence>
<comment type="similarity">
    <text evidence="1">Belongs to the 'phage' integrase family.</text>
</comment>
<protein>
    <recommendedName>
        <fullName evidence="4">Tyr recombinase domain-containing protein</fullName>
    </recommendedName>
</protein>
<dbReference type="Gene3D" id="1.10.443.10">
    <property type="entry name" value="Intergrase catalytic core"/>
    <property type="match status" value="1"/>
</dbReference>
<evidence type="ECO:0000256" key="3">
    <source>
        <dbReference type="ARBA" id="ARBA00023172"/>
    </source>
</evidence>